<comment type="caution">
    <text evidence="1">The sequence shown here is derived from an EMBL/GenBank/DDBJ whole genome shotgun (WGS) entry which is preliminary data.</text>
</comment>
<evidence type="ECO:0000313" key="1">
    <source>
        <dbReference type="EMBL" id="KAF2434016.1"/>
    </source>
</evidence>
<keyword evidence="2" id="KW-1185">Reference proteome</keyword>
<sequence length="70" mass="8306">MLGNKYQLHRLAIEDLMNTKGRTKVDWYHNQAYTMLGQGLFSPCFRCRNLLGRISKFIKHHNDQLRARAE</sequence>
<dbReference type="InterPro" id="IPR045861">
    <property type="entry name" value="CorA_cytoplasmic_dom"/>
</dbReference>
<evidence type="ECO:0000313" key="2">
    <source>
        <dbReference type="Proteomes" id="UP000800235"/>
    </source>
</evidence>
<accession>A0A9P4U1Z1</accession>
<dbReference type="Proteomes" id="UP000800235">
    <property type="component" value="Unassembled WGS sequence"/>
</dbReference>
<dbReference type="AlphaFoldDB" id="A0A9P4U1Z1"/>
<organism evidence="1 2">
    <name type="scientific">Tothia fuscella</name>
    <dbReference type="NCBI Taxonomy" id="1048955"/>
    <lineage>
        <taxon>Eukaryota</taxon>
        <taxon>Fungi</taxon>
        <taxon>Dikarya</taxon>
        <taxon>Ascomycota</taxon>
        <taxon>Pezizomycotina</taxon>
        <taxon>Dothideomycetes</taxon>
        <taxon>Pleosporomycetidae</taxon>
        <taxon>Venturiales</taxon>
        <taxon>Cylindrosympodiaceae</taxon>
        <taxon>Tothia</taxon>
    </lineage>
</organism>
<protein>
    <submittedName>
        <fullName evidence="1">Uncharacterized protein</fullName>
    </submittedName>
</protein>
<gene>
    <name evidence="1" type="ORF">EJ08DRAFT_646895</name>
</gene>
<dbReference type="Gene3D" id="3.30.460.20">
    <property type="entry name" value="CorA soluble domain-like"/>
    <property type="match status" value="1"/>
</dbReference>
<dbReference type="EMBL" id="MU007018">
    <property type="protein sequence ID" value="KAF2434016.1"/>
    <property type="molecule type" value="Genomic_DNA"/>
</dbReference>
<dbReference type="SUPFAM" id="SSF143865">
    <property type="entry name" value="CorA soluble domain-like"/>
    <property type="match status" value="1"/>
</dbReference>
<reference evidence="1" key="1">
    <citation type="journal article" date="2020" name="Stud. Mycol.">
        <title>101 Dothideomycetes genomes: a test case for predicting lifestyles and emergence of pathogens.</title>
        <authorList>
            <person name="Haridas S."/>
            <person name="Albert R."/>
            <person name="Binder M."/>
            <person name="Bloem J."/>
            <person name="Labutti K."/>
            <person name="Salamov A."/>
            <person name="Andreopoulos B."/>
            <person name="Baker S."/>
            <person name="Barry K."/>
            <person name="Bills G."/>
            <person name="Bluhm B."/>
            <person name="Cannon C."/>
            <person name="Castanera R."/>
            <person name="Culley D."/>
            <person name="Daum C."/>
            <person name="Ezra D."/>
            <person name="Gonzalez J."/>
            <person name="Henrissat B."/>
            <person name="Kuo A."/>
            <person name="Liang C."/>
            <person name="Lipzen A."/>
            <person name="Lutzoni F."/>
            <person name="Magnuson J."/>
            <person name="Mondo S."/>
            <person name="Nolan M."/>
            <person name="Ohm R."/>
            <person name="Pangilinan J."/>
            <person name="Park H.-J."/>
            <person name="Ramirez L."/>
            <person name="Alfaro M."/>
            <person name="Sun H."/>
            <person name="Tritt A."/>
            <person name="Yoshinaga Y."/>
            <person name="Zwiers L.-H."/>
            <person name="Turgeon B."/>
            <person name="Goodwin S."/>
            <person name="Spatafora J."/>
            <person name="Crous P."/>
            <person name="Grigoriev I."/>
        </authorList>
    </citation>
    <scope>NUCLEOTIDE SEQUENCE</scope>
    <source>
        <strain evidence="1">CBS 130266</strain>
    </source>
</reference>
<dbReference type="OrthoDB" id="165352at2759"/>
<proteinExistence type="predicted"/>
<name>A0A9P4U1Z1_9PEZI</name>